<feature type="compositionally biased region" description="Acidic residues" evidence="1">
    <location>
        <begin position="386"/>
        <end position="402"/>
    </location>
</feature>
<dbReference type="EMBL" id="JARJCM010000111">
    <property type="protein sequence ID" value="KAJ7028556.1"/>
    <property type="molecule type" value="Genomic_DNA"/>
</dbReference>
<accession>A0AAD6SKH6</accession>
<dbReference type="Proteomes" id="UP001218188">
    <property type="component" value="Unassembled WGS sequence"/>
</dbReference>
<feature type="region of interest" description="Disordered" evidence="1">
    <location>
        <begin position="367"/>
        <end position="402"/>
    </location>
</feature>
<gene>
    <name evidence="2" type="ORF">C8F04DRAFT_62782</name>
</gene>
<keyword evidence="3" id="KW-1185">Reference proteome</keyword>
<evidence type="ECO:0000256" key="1">
    <source>
        <dbReference type="SAM" id="MobiDB-lite"/>
    </source>
</evidence>
<organism evidence="2 3">
    <name type="scientific">Mycena alexandri</name>
    <dbReference type="NCBI Taxonomy" id="1745969"/>
    <lineage>
        <taxon>Eukaryota</taxon>
        <taxon>Fungi</taxon>
        <taxon>Dikarya</taxon>
        <taxon>Basidiomycota</taxon>
        <taxon>Agaricomycotina</taxon>
        <taxon>Agaricomycetes</taxon>
        <taxon>Agaricomycetidae</taxon>
        <taxon>Agaricales</taxon>
        <taxon>Marasmiineae</taxon>
        <taxon>Mycenaceae</taxon>
        <taxon>Mycena</taxon>
    </lineage>
</organism>
<evidence type="ECO:0008006" key="4">
    <source>
        <dbReference type="Google" id="ProtNLM"/>
    </source>
</evidence>
<reference evidence="2" key="1">
    <citation type="submission" date="2023-03" db="EMBL/GenBank/DDBJ databases">
        <title>Massive genome expansion in bonnet fungi (Mycena s.s.) driven by repeated elements and novel gene families across ecological guilds.</title>
        <authorList>
            <consortium name="Lawrence Berkeley National Laboratory"/>
            <person name="Harder C.B."/>
            <person name="Miyauchi S."/>
            <person name="Viragh M."/>
            <person name="Kuo A."/>
            <person name="Thoen E."/>
            <person name="Andreopoulos B."/>
            <person name="Lu D."/>
            <person name="Skrede I."/>
            <person name="Drula E."/>
            <person name="Henrissat B."/>
            <person name="Morin E."/>
            <person name="Kohler A."/>
            <person name="Barry K."/>
            <person name="LaButti K."/>
            <person name="Morin E."/>
            <person name="Salamov A."/>
            <person name="Lipzen A."/>
            <person name="Mereny Z."/>
            <person name="Hegedus B."/>
            <person name="Baldrian P."/>
            <person name="Stursova M."/>
            <person name="Weitz H."/>
            <person name="Taylor A."/>
            <person name="Grigoriev I.V."/>
            <person name="Nagy L.G."/>
            <person name="Martin F."/>
            <person name="Kauserud H."/>
        </authorList>
    </citation>
    <scope>NUCLEOTIDE SEQUENCE</scope>
    <source>
        <strain evidence="2">CBHHK200</strain>
    </source>
</reference>
<protein>
    <recommendedName>
        <fullName evidence="4">F-box domain-containing protein</fullName>
    </recommendedName>
</protein>
<dbReference type="Gene3D" id="1.20.1280.50">
    <property type="match status" value="1"/>
</dbReference>
<evidence type="ECO:0000313" key="2">
    <source>
        <dbReference type="EMBL" id="KAJ7028556.1"/>
    </source>
</evidence>
<dbReference type="SUPFAM" id="SSF52047">
    <property type="entry name" value="RNI-like"/>
    <property type="match status" value="1"/>
</dbReference>
<dbReference type="AlphaFoldDB" id="A0AAD6SKH6"/>
<sequence length="402" mass="45576">MLPDLQADRIRVADLDAQIFELERSLCTIRAQKALVQKRLDSYKYPVLTLPNEIVSEIFVHFLPVYPACPPLAGVLSPTNLTQICRKWRELALATPLLWRAIRLAFNSNIPLKRQIRKIDMWFSMSGRCPISFEMKGYNLSMESKVLVALAPHHARWEHLKLDLAYLPHDRLLFTRPMPLLCHLDLGFTYEDDDEEDEVSAPTLFGEAPRLYSVILDNVAAKRFALPWVQLTSLTLRAAHRDCAGVLKHTPNLVHCDLDFTRGYSTTLPNFTFLHLESLVLADYNADYSRDYMETFVLPALRKLQIAEQLLGPDPRHSLTAFISKSGCKLQKICIKGPRLVSKDAYCTAFPSIQFFFNGRYDGEGTDVASDTDSSDVESDTNSSDVENDTENDAESSDVEND</sequence>
<comment type="caution">
    <text evidence="2">The sequence shown here is derived from an EMBL/GenBank/DDBJ whole genome shotgun (WGS) entry which is preliminary data.</text>
</comment>
<name>A0AAD6SKH6_9AGAR</name>
<proteinExistence type="predicted"/>
<evidence type="ECO:0000313" key="3">
    <source>
        <dbReference type="Proteomes" id="UP001218188"/>
    </source>
</evidence>